<dbReference type="SMART" id="SM00710">
    <property type="entry name" value="PbH1"/>
    <property type="match status" value="7"/>
</dbReference>
<dbReference type="Gene3D" id="2.160.20.10">
    <property type="entry name" value="Single-stranded right-handed beta-helix, Pectin lyase-like"/>
    <property type="match status" value="1"/>
</dbReference>
<dbReference type="PROSITE" id="PS50022">
    <property type="entry name" value="FA58C_3"/>
    <property type="match status" value="2"/>
</dbReference>
<accession>A0ABV6WVL7</accession>
<evidence type="ECO:0000259" key="7">
    <source>
        <dbReference type="PROSITE" id="PS50022"/>
    </source>
</evidence>
<dbReference type="InterPro" id="IPR033801">
    <property type="entry name" value="CBM6-CBM35-CBM36-like_1"/>
</dbReference>
<dbReference type="Gene3D" id="2.60.40.10">
    <property type="entry name" value="Immunoglobulins"/>
    <property type="match status" value="3"/>
</dbReference>
<comment type="subcellular location">
    <subcellularLocation>
        <location evidence="1">Cell projection</location>
        <location evidence="1">Cilium</location>
    </subcellularLocation>
    <subcellularLocation>
        <location evidence="2">Cytoplasm</location>
    </subcellularLocation>
</comment>
<keyword evidence="5" id="KW-0966">Cell projection</keyword>
<feature type="domain" description="F5/8 type C" evidence="7">
    <location>
        <begin position="1069"/>
        <end position="1220"/>
    </location>
</feature>
<proteinExistence type="predicted"/>
<dbReference type="SMART" id="SM00231">
    <property type="entry name" value="FA58C"/>
    <property type="match status" value="2"/>
</dbReference>
<dbReference type="InterPro" id="IPR008979">
    <property type="entry name" value="Galactose-bd-like_sf"/>
</dbReference>
<dbReference type="InterPro" id="IPR000421">
    <property type="entry name" value="FA58C"/>
</dbReference>
<evidence type="ECO:0000256" key="4">
    <source>
        <dbReference type="ARBA" id="ARBA00023069"/>
    </source>
</evidence>
<gene>
    <name evidence="8" type="ORF">ACEZDB_05440</name>
</gene>
<feature type="signal peptide" evidence="6">
    <location>
        <begin position="1"/>
        <end position="49"/>
    </location>
</feature>
<keyword evidence="3" id="KW-0963">Cytoplasm</keyword>
<dbReference type="InterPro" id="IPR006626">
    <property type="entry name" value="PbH1"/>
</dbReference>
<dbReference type="InterPro" id="IPR012334">
    <property type="entry name" value="Pectin_lyas_fold"/>
</dbReference>
<evidence type="ECO:0000256" key="1">
    <source>
        <dbReference type="ARBA" id="ARBA00004138"/>
    </source>
</evidence>
<dbReference type="SUPFAM" id="SSF49785">
    <property type="entry name" value="Galactose-binding domain-like"/>
    <property type="match status" value="2"/>
</dbReference>
<dbReference type="Pfam" id="PF22544">
    <property type="entry name" value="HYDIN_VesB_CFA65-like_Ig"/>
    <property type="match status" value="1"/>
</dbReference>
<organism evidence="8 9">
    <name type="scientific">Streptacidiphilus alkalitolerans</name>
    <dbReference type="NCBI Taxonomy" id="3342712"/>
    <lineage>
        <taxon>Bacteria</taxon>
        <taxon>Bacillati</taxon>
        <taxon>Actinomycetota</taxon>
        <taxon>Actinomycetes</taxon>
        <taxon>Kitasatosporales</taxon>
        <taxon>Streptomycetaceae</taxon>
        <taxon>Streptacidiphilus</taxon>
    </lineage>
</organism>
<dbReference type="InterPro" id="IPR055149">
    <property type="entry name" value="Agl_cat_D2"/>
</dbReference>
<evidence type="ECO:0000256" key="3">
    <source>
        <dbReference type="ARBA" id="ARBA00022490"/>
    </source>
</evidence>
<dbReference type="InterPro" id="IPR011050">
    <property type="entry name" value="Pectin_lyase_fold/virulence"/>
</dbReference>
<dbReference type="CDD" id="cd14490">
    <property type="entry name" value="CBM6-CBM35-CBM36_like_1"/>
    <property type="match status" value="1"/>
</dbReference>
<dbReference type="InterPro" id="IPR053879">
    <property type="entry name" value="HYDIN_VesB_CFA65-like_Ig"/>
</dbReference>
<comment type="caution">
    <text evidence="8">The sequence shown here is derived from an EMBL/GenBank/DDBJ whole genome shotgun (WGS) entry which is preliminary data.</text>
</comment>
<dbReference type="SUPFAM" id="SSF51126">
    <property type="entry name" value="Pectin lyase-like"/>
    <property type="match status" value="1"/>
</dbReference>
<dbReference type="InterPro" id="IPR031549">
    <property type="entry name" value="ASH"/>
</dbReference>
<dbReference type="RefSeq" id="WP_380549303.1">
    <property type="nucleotide sequence ID" value="NZ_JBHEZY010000002.1"/>
</dbReference>
<dbReference type="NCBIfam" id="NF012200">
    <property type="entry name" value="choice_anch_D"/>
    <property type="match status" value="3"/>
</dbReference>
<evidence type="ECO:0000313" key="9">
    <source>
        <dbReference type="Proteomes" id="UP001592530"/>
    </source>
</evidence>
<dbReference type="InterPro" id="IPR013783">
    <property type="entry name" value="Ig-like_fold"/>
</dbReference>
<dbReference type="Pfam" id="PF22815">
    <property type="entry name" value="CatAgl_D1"/>
    <property type="match status" value="1"/>
</dbReference>
<dbReference type="Pfam" id="PF00754">
    <property type="entry name" value="F5_F8_type_C"/>
    <property type="match status" value="2"/>
</dbReference>
<keyword evidence="6" id="KW-0732">Signal</keyword>
<evidence type="ECO:0000256" key="6">
    <source>
        <dbReference type="SAM" id="SignalP"/>
    </source>
</evidence>
<dbReference type="Pfam" id="PF15780">
    <property type="entry name" value="ASH"/>
    <property type="match status" value="1"/>
</dbReference>
<dbReference type="Gene3D" id="2.60.120.260">
    <property type="entry name" value="Galactose-binding domain-like"/>
    <property type="match status" value="2"/>
</dbReference>
<feature type="chain" id="PRO_5045376568" evidence="6">
    <location>
        <begin position="50"/>
        <end position="1220"/>
    </location>
</feature>
<reference evidence="8 9" key="1">
    <citation type="submission" date="2024-09" db="EMBL/GenBank/DDBJ databases">
        <authorList>
            <person name="Lee S.D."/>
        </authorList>
    </citation>
    <scope>NUCLEOTIDE SEQUENCE [LARGE SCALE GENOMIC DNA]</scope>
    <source>
        <strain evidence="8 9">N1-3</strain>
    </source>
</reference>
<evidence type="ECO:0000313" key="8">
    <source>
        <dbReference type="EMBL" id="MFC1430101.1"/>
    </source>
</evidence>
<protein>
    <submittedName>
        <fullName evidence="8">Discoidin domain-containing protein</fullName>
    </submittedName>
</protein>
<name>A0ABV6WVL7_9ACTN</name>
<evidence type="ECO:0000256" key="5">
    <source>
        <dbReference type="ARBA" id="ARBA00023273"/>
    </source>
</evidence>
<feature type="domain" description="F5/8 type C" evidence="7">
    <location>
        <begin position="815"/>
        <end position="963"/>
    </location>
</feature>
<sequence>MFHLPARVHRRTPRASVPHRARRLAAGLTAGALLAAAPLLALPAASAVAATAPGAAVPFTEYLAANAATNGNVLAPDYTYGTLASEATGRQAVQLVGQGKYVSFTLTAPANAVDFHYAIPDSLDGAGLTAPISVYVNGTKTKDLQLTSKNSWLYGAYTFTSNPADVGDPQSAVPHDFYDDVRTMFPSVLPIGTVVKLQVDANDTAPWYAINTADFENVPAPLPKPAGYLDVTQAPYNIDSTGVADATTKLQQAINDASAAGTGVYLPQGLYNITAPIGLNKVGVAGAGEWYTELTGHNVEFQGNVGQTTGVTVHDLSIFGNVNTRDDSDGSVNGFNGGFNNTTISNVWIQNAKVGAWIVGATTNLKLQNMRIQDTLADGINFDGGVTNSSVSNSFLRNTQDDGLALWSSTNDSGDVFDHNTVDSPGLANNIAFYGGSDNSATNNLLQDTVTRGGGIHVGNRFGAVALAGTTTISGNKLVRTGQFDPGWDYGVGAMWFFALDSAMTGTVNVTGNEIDDSPYEAFQFEGTLEGGKPISGINISNDTVNNVGTYVFQDQTSGSASVSGVTATGVGVGGVEDCGSGFALNTGSGNTGWSTAASCGFPANAPVTSFPSTVTFENATVGHPTPVQKVTVYNTGRSATPLGGISATGGFTVTQDAAKPCGSSLAGANDTDPGMWCQVDVSYTAPASGITTGTLTVPNSQSGGPRTVQLIGSDGGTTVNTPVSASPGSLAFGSIAVGSTTAAKTVTVSNPGPAAATLTSITASGPFAQTNTCGSTLAAGASCTVSVTFTPTAGGAQSGTLAVANSTTTTPVGTTLSGTGVSSTTNLAAGATITASSSTGGFPASNTNDGSTSSYWESNSSAFPQWLQADLGSAQQVGSLTLDLPPATAWAARTETLSVLGSTDGSTWTTLKASAGYTFDPATGNTTTISLPTASVRYLRLNVTGNTGWPAAQFSELQIFPGGGSTGGGGGSTAPALAATPASLTFAGQTVGSSGAAQSTTVKNNGTAAASLGAVTVSGDYTDTTSCGSTLAVGASCTVSVTFKPTATGTRGGTVSISSNDPAGPLTVALTGTGNAAGGGGGGNLALTAVMTASGSTQNYTPANTNDGSTSSYWESTDNAFPQWLQADLGSAKNVTTLTLDLPPATAWAARTETLSVLGSTDGSSWTTLKASAGYTFDPATGNTVTITVPTASVRYLRLNVTGNTGWPAAQLSEVQIFS</sequence>
<dbReference type="EMBL" id="JBHEZY010000002">
    <property type="protein sequence ID" value="MFC1430101.1"/>
    <property type="molecule type" value="Genomic_DNA"/>
</dbReference>
<dbReference type="Proteomes" id="UP001592530">
    <property type="component" value="Unassembled WGS sequence"/>
</dbReference>
<evidence type="ECO:0000256" key="2">
    <source>
        <dbReference type="ARBA" id="ARBA00004496"/>
    </source>
</evidence>
<dbReference type="Pfam" id="PF22816">
    <property type="entry name" value="CatAgl_D2"/>
    <property type="match status" value="1"/>
</dbReference>
<keyword evidence="4" id="KW-0969">Cilium</keyword>